<dbReference type="EMBL" id="UZAK01050843">
    <property type="protein sequence ID" value="VDP80355.1"/>
    <property type="molecule type" value="Genomic_DNA"/>
</dbReference>
<protein>
    <submittedName>
        <fullName evidence="4">Ovule protein</fullName>
    </submittedName>
</protein>
<accession>A0A183L658</accession>
<keyword evidence="1" id="KW-1133">Transmembrane helix</keyword>
<sequence length="75" mass="8783">MINVQTAQKEGSIQLEGKFVYSLAYVSFLFCCVVVNYSKNNFLLLLTVYCFSEQKEVYSFKYLSTESYFCFQYSS</sequence>
<keyword evidence="1" id="KW-0812">Transmembrane</keyword>
<dbReference type="AlphaFoldDB" id="A0A183L658"/>
<reference evidence="2 3" key="2">
    <citation type="submission" date="2018-11" db="EMBL/GenBank/DDBJ databases">
        <authorList>
            <consortium name="Pathogen Informatics"/>
        </authorList>
    </citation>
    <scope>NUCLEOTIDE SEQUENCE [LARGE SCALE GENOMIC DNA]</scope>
    <source>
        <strain evidence="2">Dakar</strain>
        <strain evidence="3">Dakar, Senegal</strain>
    </source>
</reference>
<gene>
    <name evidence="2" type="ORF">SCUD_LOCUS22826</name>
</gene>
<reference evidence="4" key="1">
    <citation type="submission" date="2016-06" db="UniProtKB">
        <authorList>
            <consortium name="WormBaseParasite"/>
        </authorList>
    </citation>
    <scope>IDENTIFICATION</scope>
</reference>
<keyword evidence="1" id="KW-0472">Membrane</keyword>
<evidence type="ECO:0000313" key="3">
    <source>
        <dbReference type="Proteomes" id="UP000279833"/>
    </source>
</evidence>
<keyword evidence="3" id="KW-1185">Reference proteome</keyword>
<name>A0A183L658_9TREM</name>
<proteinExistence type="predicted"/>
<evidence type="ECO:0000313" key="2">
    <source>
        <dbReference type="EMBL" id="VDP80355.1"/>
    </source>
</evidence>
<evidence type="ECO:0000256" key="1">
    <source>
        <dbReference type="SAM" id="Phobius"/>
    </source>
</evidence>
<dbReference type="Proteomes" id="UP000279833">
    <property type="component" value="Unassembled WGS sequence"/>
</dbReference>
<dbReference type="WBParaSite" id="SCUD_0002282901-mRNA-1">
    <property type="protein sequence ID" value="SCUD_0002282901-mRNA-1"/>
    <property type="gene ID" value="SCUD_0002282901"/>
</dbReference>
<feature type="transmembrane region" description="Helical" evidence="1">
    <location>
        <begin position="19"/>
        <end position="37"/>
    </location>
</feature>
<organism evidence="4">
    <name type="scientific">Schistosoma curassoni</name>
    <dbReference type="NCBI Taxonomy" id="6186"/>
    <lineage>
        <taxon>Eukaryota</taxon>
        <taxon>Metazoa</taxon>
        <taxon>Spiralia</taxon>
        <taxon>Lophotrochozoa</taxon>
        <taxon>Platyhelminthes</taxon>
        <taxon>Trematoda</taxon>
        <taxon>Digenea</taxon>
        <taxon>Strigeidida</taxon>
        <taxon>Schistosomatoidea</taxon>
        <taxon>Schistosomatidae</taxon>
        <taxon>Schistosoma</taxon>
    </lineage>
</organism>
<evidence type="ECO:0000313" key="4">
    <source>
        <dbReference type="WBParaSite" id="SCUD_0002282901-mRNA-1"/>
    </source>
</evidence>